<dbReference type="AlphaFoldDB" id="A0A8H4UFG8"/>
<evidence type="ECO:0000313" key="4">
    <source>
        <dbReference type="Proteomes" id="UP000635477"/>
    </source>
</evidence>
<dbReference type="Gene3D" id="2.130.10.10">
    <property type="entry name" value="YVTN repeat-like/Quinoprotein amine dehydrogenase"/>
    <property type="match status" value="1"/>
</dbReference>
<gene>
    <name evidence="3" type="ORF">FZEAL_7986</name>
</gene>
<evidence type="ECO:0000256" key="1">
    <source>
        <dbReference type="ARBA" id="ARBA00005564"/>
    </source>
</evidence>
<proteinExistence type="inferred from homology"/>
<dbReference type="GO" id="GO:0017057">
    <property type="term" value="F:6-phosphogluconolactonase activity"/>
    <property type="evidence" value="ECO:0007669"/>
    <property type="project" value="TreeGrafter"/>
</dbReference>
<comment type="similarity">
    <text evidence="1">Belongs to the cycloisomerase 2 family.</text>
</comment>
<feature type="signal peptide" evidence="2">
    <location>
        <begin position="1"/>
        <end position="15"/>
    </location>
</feature>
<feature type="chain" id="PRO_5034286100" description="3-carboxymuconate cyclase" evidence="2">
    <location>
        <begin position="16"/>
        <end position="394"/>
    </location>
</feature>
<sequence length="394" mass="42542">MRFTPLLLWATSCQAVTLYVADSGGNVTTLSLTNDKDDYTLSIASKNPDCAPNPSWITLDSAERVLYCLDRGASDSTSGSLNSFSIADGGALDRVGRVKAPLSGVAGAIVTAPSGKKGYVTASYNRSVAAVFALGEHGKLPGTGPMQQIFPNLTEAGPVPLRQDRSYLHDVIIDPTGDYIVIPDLGGDRCRVYIYDKNNVGPITQVGEVVSEPGSGPRHGFFRIMENGETFFFFNGELNQKIYTYRVEYMREGPRFTRLFDIPALDGDLPATKAPSSEIAMSPDKRFVVVSNREKSFKESPLFGSGPSDTLSTFAIRENGSLELIQSAPSGGWLPRQFSFNKAGDKIAVGHQSNQTVVIWKRDLASGKIVLEEDGGKLGQVQLTGNVVAAIWDE</sequence>
<keyword evidence="2" id="KW-0732">Signal</keyword>
<dbReference type="SUPFAM" id="SSF51004">
    <property type="entry name" value="C-terminal (heme d1) domain of cytochrome cd1-nitrite reductase"/>
    <property type="match status" value="1"/>
</dbReference>
<comment type="caution">
    <text evidence="3">The sequence shown here is derived from an EMBL/GenBank/DDBJ whole genome shotgun (WGS) entry which is preliminary data.</text>
</comment>
<protein>
    <recommendedName>
        <fullName evidence="5">3-carboxymuconate cyclase</fullName>
    </recommendedName>
</protein>
<evidence type="ECO:0008006" key="5">
    <source>
        <dbReference type="Google" id="ProtNLM"/>
    </source>
</evidence>
<dbReference type="PANTHER" id="PTHR30344:SF1">
    <property type="entry name" value="6-PHOSPHOGLUCONOLACTONASE"/>
    <property type="match status" value="1"/>
</dbReference>
<reference evidence="3" key="1">
    <citation type="journal article" date="2020" name="BMC Genomics">
        <title>Correction to: Identification and distribution of gene clusters required for synthesis of sphingolipid metabolism inhibitors in diverse species of the filamentous fungus Fusarium.</title>
        <authorList>
            <person name="Kim H.S."/>
            <person name="Lohmar J.M."/>
            <person name="Busman M."/>
            <person name="Brown D.W."/>
            <person name="Naumann T.A."/>
            <person name="Divon H.H."/>
            <person name="Lysoe E."/>
            <person name="Uhlig S."/>
            <person name="Proctor R.H."/>
        </authorList>
    </citation>
    <scope>NUCLEOTIDE SEQUENCE</scope>
    <source>
        <strain evidence="3">NRRL 22465</strain>
    </source>
</reference>
<accession>A0A8H4UFG8</accession>
<evidence type="ECO:0000313" key="3">
    <source>
        <dbReference type="EMBL" id="KAF4975178.1"/>
    </source>
</evidence>
<dbReference type="InterPro" id="IPR050282">
    <property type="entry name" value="Cycloisomerase_2"/>
</dbReference>
<keyword evidence="4" id="KW-1185">Reference proteome</keyword>
<dbReference type="OrthoDB" id="9972196at2759"/>
<organism evidence="3 4">
    <name type="scientific">Fusarium zealandicum</name>
    <dbReference type="NCBI Taxonomy" id="1053134"/>
    <lineage>
        <taxon>Eukaryota</taxon>
        <taxon>Fungi</taxon>
        <taxon>Dikarya</taxon>
        <taxon>Ascomycota</taxon>
        <taxon>Pezizomycotina</taxon>
        <taxon>Sordariomycetes</taxon>
        <taxon>Hypocreomycetidae</taxon>
        <taxon>Hypocreales</taxon>
        <taxon>Nectriaceae</taxon>
        <taxon>Fusarium</taxon>
        <taxon>Fusarium staphyleae species complex</taxon>
    </lineage>
</organism>
<evidence type="ECO:0000256" key="2">
    <source>
        <dbReference type="SAM" id="SignalP"/>
    </source>
</evidence>
<dbReference type="Proteomes" id="UP000635477">
    <property type="component" value="Unassembled WGS sequence"/>
</dbReference>
<dbReference type="InterPro" id="IPR011048">
    <property type="entry name" value="Haem_d1_sf"/>
</dbReference>
<reference evidence="3" key="2">
    <citation type="submission" date="2020-05" db="EMBL/GenBank/DDBJ databases">
        <authorList>
            <person name="Kim H.-S."/>
            <person name="Proctor R.H."/>
            <person name="Brown D.W."/>
        </authorList>
    </citation>
    <scope>NUCLEOTIDE SEQUENCE</scope>
    <source>
        <strain evidence="3">NRRL 22465</strain>
    </source>
</reference>
<dbReference type="InterPro" id="IPR015943">
    <property type="entry name" value="WD40/YVTN_repeat-like_dom_sf"/>
</dbReference>
<dbReference type="EMBL" id="JABEYC010000666">
    <property type="protein sequence ID" value="KAF4975178.1"/>
    <property type="molecule type" value="Genomic_DNA"/>
</dbReference>
<name>A0A8H4UFG8_9HYPO</name>
<dbReference type="Pfam" id="PF10282">
    <property type="entry name" value="Lactonase"/>
    <property type="match status" value="1"/>
</dbReference>
<dbReference type="InterPro" id="IPR019405">
    <property type="entry name" value="Lactonase_7-beta_prop"/>
</dbReference>
<dbReference type="PANTHER" id="PTHR30344">
    <property type="entry name" value="6-PHOSPHOGLUCONOLACTONASE-RELATED"/>
    <property type="match status" value="1"/>
</dbReference>